<dbReference type="EMBL" id="JABBWG010000442">
    <property type="protein sequence ID" value="KAG1793565.1"/>
    <property type="molecule type" value="Genomic_DNA"/>
</dbReference>
<name>A0A9P7EDW1_9AGAM</name>
<evidence type="ECO:0000256" key="1">
    <source>
        <dbReference type="SAM" id="Phobius"/>
    </source>
</evidence>
<dbReference type="Proteomes" id="UP000807769">
    <property type="component" value="Unassembled WGS sequence"/>
</dbReference>
<evidence type="ECO:0000313" key="2">
    <source>
        <dbReference type="EMBL" id="KAG1793565.1"/>
    </source>
</evidence>
<reference evidence="3" key="1">
    <citation type="journal article" date="2020" name="New Phytol.">
        <title>Comparative genomics reveals dynamic genome evolution in host specialist ectomycorrhizal fungi.</title>
        <authorList>
            <person name="Lofgren L.A."/>
            <person name="Nguyen N.H."/>
            <person name="Vilgalys R."/>
            <person name="Ruytinx J."/>
            <person name="Liao H.L."/>
            <person name="Branco S."/>
            <person name="Kuo A."/>
            <person name="LaButti K."/>
            <person name="Lipzen A."/>
            <person name="Andreopoulos W."/>
            <person name="Pangilinan J."/>
            <person name="Riley R."/>
            <person name="Hundley H."/>
            <person name="Na H."/>
            <person name="Barry K."/>
            <person name="Grigoriev I.V."/>
            <person name="Stajich J.E."/>
            <person name="Kennedy P.G."/>
        </authorList>
    </citation>
    <scope>NUCLEOTIDE SEQUENCE</scope>
    <source>
        <strain evidence="3">MN1</strain>
    </source>
</reference>
<keyword evidence="4" id="KW-1185">Reference proteome</keyword>
<evidence type="ECO:0000313" key="3">
    <source>
        <dbReference type="EMBL" id="KAG1818978.1"/>
    </source>
</evidence>
<dbReference type="RefSeq" id="XP_041194655.1">
    <property type="nucleotide sequence ID" value="XM_041335236.1"/>
</dbReference>
<keyword evidence="1" id="KW-0812">Transmembrane</keyword>
<proteinExistence type="predicted"/>
<dbReference type="GeneID" id="64629253"/>
<dbReference type="AlphaFoldDB" id="A0A9P7EDW1"/>
<protein>
    <submittedName>
        <fullName evidence="3">Uncharacterized protein</fullName>
    </submittedName>
</protein>
<gene>
    <name evidence="3" type="ORF">BJ212DRAFT_1343636</name>
    <name evidence="2" type="ORF">BJ212DRAFT_1415374</name>
</gene>
<organism evidence="3 4">
    <name type="scientific">Suillus subaureus</name>
    <dbReference type="NCBI Taxonomy" id="48587"/>
    <lineage>
        <taxon>Eukaryota</taxon>
        <taxon>Fungi</taxon>
        <taxon>Dikarya</taxon>
        <taxon>Basidiomycota</taxon>
        <taxon>Agaricomycotina</taxon>
        <taxon>Agaricomycetes</taxon>
        <taxon>Agaricomycetidae</taxon>
        <taxon>Boletales</taxon>
        <taxon>Suillineae</taxon>
        <taxon>Suillaceae</taxon>
        <taxon>Suillus</taxon>
    </lineage>
</organism>
<keyword evidence="1" id="KW-1133">Transmembrane helix</keyword>
<evidence type="ECO:0000313" key="4">
    <source>
        <dbReference type="Proteomes" id="UP000807769"/>
    </source>
</evidence>
<dbReference type="EMBL" id="JABBWG010000010">
    <property type="protein sequence ID" value="KAG1818978.1"/>
    <property type="molecule type" value="Genomic_DNA"/>
</dbReference>
<accession>A0A9P7EDW1</accession>
<sequence>MCLHVPSLTGQRYFHRQVRCVYLYFYASSITTPFHYLLLYSPIIRPFFWSSKSHLMTTSSRAVHGIRLRRTGGNNGTIHRYAGAVCKAFFHFALVWKVALDVCVGR</sequence>
<feature type="transmembrane region" description="Helical" evidence="1">
    <location>
        <begin position="21"/>
        <end position="43"/>
    </location>
</feature>
<comment type="caution">
    <text evidence="3">The sequence shown here is derived from an EMBL/GenBank/DDBJ whole genome shotgun (WGS) entry which is preliminary data.</text>
</comment>
<keyword evidence="1" id="KW-0472">Membrane</keyword>